<dbReference type="Pfam" id="PF14104">
    <property type="entry name" value="DUF4277"/>
    <property type="match status" value="1"/>
</dbReference>
<proteinExistence type="predicted"/>
<dbReference type="Proteomes" id="UP000000268">
    <property type="component" value="Plasmid pREB1"/>
</dbReference>
<dbReference type="OrthoDB" id="574729at2"/>
<evidence type="ECO:0000259" key="1">
    <source>
        <dbReference type="Pfam" id="PF14104"/>
    </source>
</evidence>
<organism evidence="2 3">
    <name type="scientific">Acaryochloris marina (strain MBIC 11017)</name>
    <dbReference type="NCBI Taxonomy" id="329726"/>
    <lineage>
        <taxon>Bacteria</taxon>
        <taxon>Bacillati</taxon>
        <taxon>Cyanobacteriota</taxon>
        <taxon>Cyanophyceae</taxon>
        <taxon>Acaryochloridales</taxon>
        <taxon>Acaryochloridaceae</taxon>
        <taxon>Acaryochloris</taxon>
    </lineage>
</organism>
<keyword evidence="3" id="KW-1185">Reference proteome</keyword>
<accession>A8ZKM0</accession>
<name>A8ZKM0_ACAM1</name>
<keyword evidence="2" id="KW-0614">Plasmid</keyword>
<dbReference type="AlphaFoldDB" id="A8ZKM0"/>
<dbReference type="KEGG" id="amr:AM1_A0217"/>
<gene>
    <name evidence="2" type="ordered locus">AM1_A0217</name>
</gene>
<sequence length="49" mass="5254">MSSTQEIGFQNINHLGIIAGIVDEIGIVKIIDQLLGTHVQKHATACGRL</sequence>
<geneLocation type="plasmid" evidence="2 3">
    <name>pREB1</name>
</geneLocation>
<evidence type="ECO:0000313" key="3">
    <source>
        <dbReference type="Proteomes" id="UP000000268"/>
    </source>
</evidence>
<dbReference type="InterPro" id="IPR025457">
    <property type="entry name" value="DUF4277"/>
</dbReference>
<dbReference type="RefSeq" id="WP_012166716.1">
    <property type="nucleotide sequence ID" value="NC_009926.1"/>
</dbReference>
<evidence type="ECO:0000313" key="2">
    <source>
        <dbReference type="EMBL" id="ABW31720.1"/>
    </source>
</evidence>
<feature type="domain" description="DUF4277" evidence="1">
    <location>
        <begin position="10"/>
        <end position="44"/>
    </location>
</feature>
<reference evidence="2 3" key="1">
    <citation type="journal article" date="2008" name="Proc. Natl. Acad. Sci. U.S.A.">
        <title>Niche adaptation and genome expansion in the chlorophyll d-producing cyanobacterium Acaryochloris marina.</title>
        <authorList>
            <person name="Swingley W.D."/>
            <person name="Chen M."/>
            <person name="Cheung P.C."/>
            <person name="Conrad A.L."/>
            <person name="Dejesa L.C."/>
            <person name="Hao J."/>
            <person name="Honchak B.M."/>
            <person name="Karbach L.E."/>
            <person name="Kurdoglu A."/>
            <person name="Lahiri S."/>
            <person name="Mastrian S.D."/>
            <person name="Miyashita H."/>
            <person name="Page L."/>
            <person name="Ramakrishna P."/>
            <person name="Satoh S."/>
            <person name="Sattley W.M."/>
            <person name="Shimada Y."/>
            <person name="Taylor H.L."/>
            <person name="Tomo T."/>
            <person name="Tsuchiya T."/>
            <person name="Wang Z.T."/>
            <person name="Raymond J."/>
            <person name="Mimuro M."/>
            <person name="Blankenship R.E."/>
            <person name="Touchman J.W."/>
        </authorList>
    </citation>
    <scope>NUCLEOTIDE SEQUENCE [LARGE SCALE GENOMIC DNA]</scope>
    <source>
        <strain evidence="3">MBIC 11017</strain>
        <plasmid evidence="3">Plasmid pREB1</plasmid>
    </source>
</reference>
<dbReference type="EMBL" id="CP000838">
    <property type="protein sequence ID" value="ABW31720.1"/>
    <property type="molecule type" value="Genomic_DNA"/>
</dbReference>
<protein>
    <recommendedName>
        <fullName evidence="1">DUF4277 domain-containing protein</fullName>
    </recommendedName>
</protein>
<dbReference type="HOGENOM" id="CLU_3131084_0_0_3"/>